<keyword evidence="3" id="KW-1185">Reference proteome</keyword>
<evidence type="ECO:0000259" key="1">
    <source>
        <dbReference type="Pfam" id="PF12697"/>
    </source>
</evidence>
<feature type="domain" description="AB hydrolase-1" evidence="1">
    <location>
        <begin position="36"/>
        <end position="283"/>
    </location>
</feature>
<protein>
    <recommendedName>
        <fullName evidence="1">AB hydrolase-1 domain-containing protein</fullName>
    </recommendedName>
</protein>
<comment type="caution">
    <text evidence="2">The sequence shown here is derived from an EMBL/GenBank/DDBJ whole genome shotgun (WGS) entry which is preliminary data.</text>
</comment>
<dbReference type="Pfam" id="PF12697">
    <property type="entry name" value="Abhydrolase_6"/>
    <property type="match status" value="1"/>
</dbReference>
<sequence length="312" mass="33933">MQSFKLTLANGATLTGLSNLPPHNPTTTPKYRPLMVGLHGGSYSAGYFDVNEKVSASITSNGLGVPWVAIDRPGYRTSTSFNPIPEGSSYFEMIGSWLHAYILPALWSEFGAPQGCTGVVLHCHSLGTTGGVISAGLHATEIKQGKTPAYPLLGVISSGFGTRSIYAMETPEPKPEFIEIPGKHKDAMFLPPGSCDESVWEHTDRLNEPLPVREVDEVRAVWLERFKTEWAPLVEVPVMIGIAERDVFWEGSEEHVRDFGGAFTASPRVDGSLIRGATHNLEMNYWAPGWYARCFGFGLECAASFALAGLEV</sequence>
<organism evidence="2 3">
    <name type="scientific">Echria macrotheca</name>
    <dbReference type="NCBI Taxonomy" id="438768"/>
    <lineage>
        <taxon>Eukaryota</taxon>
        <taxon>Fungi</taxon>
        <taxon>Dikarya</taxon>
        <taxon>Ascomycota</taxon>
        <taxon>Pezizomycotina</taxon>
        <taxon>Sordariomycetes</taxon>
        <taxon>Sordariomycetidae</taxon>
        <taxon>Sordariales</taxon>
        <taxon>Schizotheciaceae</taxon>
        <taxon>Echria</taxon>
    </lineage>
</organism>
<dbReference type="EMBL" id="MU839833">
    <property type="protein sequence ID" value="KAK1755621.1"/>
    <property type="molecule type" value="Genomic_DNA"/>
</dbReference>
<gene>
    <name evidence="2" type="ORF">QBC47DRAFT_191956</name>
</gene>
<name>A0AAJ0F5D5_9PEZI</name>
<evidence type="ECO:0000313" key="2">
    <source>
        <dbReference type="EMBL" id="KAK1755621.1"/>
    </source>
</evidence>
<dbReference type="InterPro" id="IPR000073">
    <property type="entry name" value="AB_hydrolase_1"/>
</dbReference>
<dbReference type="SUPFAM" id="SSF53474">
    <property type="entry name" value="alpha/beta-Hydrolases"/>
    <property type="match status" value="1"/>
</dbReference>
<accession>A0AAJ0F5D5</accession>
<dbReference type="AlphaFoldDB" id="A0AAJ0F5D5"/>
<dbReference type="Proteomes" id="UP001239445">
    <property type="component" value="Unassembled WGS sequence"/>
</dbReference>
<proteinExistence type="predicted"/>
<reference evidence="2" key="1">
    <citation type="submission" date="2023-06" db="EMBL/GenBank/DDBJ databases">
        <title>Genome-scale phylogeny and comparative genomics of the fungal order Sordariales.</title>
        <authorList>
            <consortium name="Lawrence Berkeley National Laboratory"/>
            <person name="Hensen N."/>
            <person name="Bonometti L."/>
            <person name="Westerberg I."/>
            <person name="Brannstrom I.O."/>
            <person name="Guillou S."/>
            <person name="Cros-Aarteil S."/>
            <person name="Calhoun S."/>
            <person name="Haridas S."/>
            <person name="Kuo A."/>
            <person name="Mondo S."/>
            <person name="Pangilinan J."/>
            <person name="Riley R."/>
            <person name="Labutti K."/>
            <person name="Andreopoulos B."/>
            <person name="Lipzen A."/>
            <person name="Chen C."/>
            <person name="Yanf M."/>
            <person name="Daum C."/>
            <person name="Ng V."/>
            <person name="Clum A."/>
            <person name="Steindorff A."/>
            <person name="Ohm R."/>
            <person name="Martin F."/>
            <person name="Silar P."/>
            <person name="Natvig D."/>
            <person name="Lalanne C."/>
            <person name="Gautier V."/>
            <person name="Ament-Velasquez S.L."/>
            <person name="Kruys A."/>
            <person name="Hutchinson M.I."/>
            <person name="Powell A.J."/>
            <person name="Barry K."/>
            <person name="Miller A.N."/>
            <person name="Grigoriev I.V."/>
            <person name="Debuchy R."/>
            <person name="Gladieux P."/>
            <person name="Thoren M.H."/>
            <person name="Johannesson H."/>
        </authorList>
    </citation>
    <scope>NUCLEOTIDE SEQUENCE</scope>
    <source>
        <strain evidence="2">PSN4</strain>
    </source>
</reference>
<evidence type="ECO:0000313" key="3">
    <source>
        <dbReference type="Proteomes" id="UP001239445"/>
    </source>
</evidence>
<dbReference type="Gene3D" id="3.40.50.1820">
    <property type="entry name" value="alpha/beta hydrolase"/>
    <property type="match status" value="1"/>
</dbReference>
<dbReference type="InterPro" id="IPR029058">
    <property type="entry name" value="AB_hydrolase_fold"/>
</dbReference>